<evidence type="ECO:0000313" key="1">
    <source>
        <dbReference type="EMBL" id="ETL48201.1"/>
    </source>
</evidence>
<sequence length="71" mass="7997">MDEAPSMKQKCGSKPLDLSTALERLRHVELQCTMESCIRIDGENTYKLARMSKAKTSLEHSVLCLYCLGYA</sequence>
<dbReference type="EMBL" id="KI670974">
    <property type="protein sequence ID" value="ETL48201.1"/>
    <property type="molecule type" value="Genomic_DNA"/>
</dbReference>
<name>W2JP90_PHYNI</name>
<dbReference type="Proteomes" id="UP000053864">
    <property type="component" value="Unassembled WGS sequence"/>
</dbReference>
<evidence type="ECO:0000313" key="2">
    <source>
        <dbReference type="Proteomes" id="UP000053864"/>
    </source>
</evidence>
<proteinExistence type="predicted"/>
<gene>
    <name evidence="1" type="ORF">L916_02159</name>
</gene>
<accession>W2JP90</accession>
<dbReference type="AlphaFoldDB" id="W2JP90"/>
<organism evidence="1 2">
    <name type="scientific">Phytophthora nicotianae</name>
    <name type="common">Potato buckeye rot agent</name>
    <name type="synonym">Phytophthora parasitica</name>
    <dbReference type="NCBI Taxonomy" id="4792"/>
    <lineage>
        <taxon>Eukaryota</taxon>
        <taxon>Sar</taxon>
        <taxon>Stramenopiles</taxon>
        <taxon>Oomycota</taxon>
        <taxon>Peronosporomycetes</taxon>
        <taxon>Peronosporales</taxon>
        <taxon>Peronosporaceae</taxon>
        <taxon>Phytophthora</taxon>
    </lineage>
</organism>
<protein>
    <submittedName>
        <fullName evidence="1">Uncharacterized protein</fullName>
    </submittedName>
</protein>
<reference evidence="1 2" key="1">
    <citation type="submission" date="2013-11" db="EMBL/GenBank/DDBJ databases">
        <title>The Genome Sequence of Phytophthora parasitica CJ05E6.</title>
        <authorList>
            <consortium name="The Broad Institute Genomics Platform"/>
            <person name="Russ C."/>
            <person name="Tyler B."/>
            <person name="Panabieres F."/>
            <person name="Shan W."/>
            <person name="Tripathy S."/>
            <person name="Grunwald N."/>
            <person name="Machado M."/>
            <person name="Johnson C.S."/>
            <person name="Arredondo F."/>
            <person name="Hong C."/>
            <person name="Coffey M."/>
            <person name="Young S.K."/>
            <person name="Zeng Q."/>
            <person name="Gargeya S."/>
            <person name="Fitzgerald M."/>
            <person name="Abouelleil A."/>
            <person name="Alvarado L."/>
            <person name="Chapman S.B."/>
            <person name="Gainer-Dewar J."/>
            <person name="Goldberg J."/>
            <person name="Griggs A."/>
            <person name="Gujja S."/>
            <person name="Hansen M."/>
            <person name="Howarth C."/>
            <person name="Imamovic A."/>
            <person name="Ireland A."/>
            <person name="Larimer J."/>
            <person name="McCowan C."/>
            <person name="Murphy C."/>
            <person name="Pearson M."/>
            <person name="Poon T.W."/>
            <person name="Priest M."/>
            <person name="Roberts A."/>
            <person name="Saif S."/>
            <person name="Shea T."/>
            <person name="Sykes S."/>
            <person name="Wortman J."/>
            <person name="Nusbaum C."/>
            <person name="Birren B."/>
        </authorList>
    </citation>
    <scope>NUCLEOTIDE SEQUENCE [LARGE SCALE GENOMIC DNA]</scope>
    <source>
        <strain evidence="1 2">CJ05E6</strain>
    </source>
</reference>